<dbReference type="RefSeq" id="WP_103152860.1">
    <property type="nucleotide sequence ID" value="NZ_LT907846.1"/>
</dbReference>
<proteinExistence type="predicted"/>
<dbReference type="AlphaFoldDB" id="A0A285PJ63"/>
<feature type="coiled-coil region" evidence="1">
    <location>
        <begin position="1"/>
        <end position="28"/>
    </location>
</feature>
<protein>
    <submittedName>
        <fullName evidence="2">Uncharacterized protein</fullName>
    </submittedName>
</protein>
<reference evidence="2" key="1">
    <citation type="submission" date="2017-08" db="EMBL/GenBank/DDBJ databases">
        <authorList>
            <person name="de Groot N.N."/>
        </authorList>
    </citation>
    <scope>NUCLEOTIDE SEQUENCE</scope>
    <source>
        <strain evidence="2">ACA-DC 1533</strain>
    </source>
</reference>
<evidence type="ECO:0000313" key="2">
    <source>
        <dbReference type="EMBL" id="SNZ28658.1"/>
    </source>
</evidence>
<gene>
    <name evidence="2" type="ORF">PLAC3_P03</name>
</gene>
<sequence>MASELEKLDELQRKLNERKRKARTKEYQKLGRAFYQKSQAKTFAGAHQMLDHVPMFQQSAQKANLTDAQMQQLIDIADHIHWNGNFWQIEDLKNVSQWLAQFRTDQDQN</sequence>
<dbReference type="EMBL" id="LT907846">
    <property type="protein sequence ID" value="SNZ28658.1"/>
    <property type="molecule type" value="Genomic_DNA"/>
</dbReference>
<organism evidence="2">
    <name type="scientific">Ligilactobacillus acidipiscis</name>
    <dbReference type="NCBI Taxonomy" id="89059"/>
    <lineage>
        <taxon>Bacteria</taxon>
        <taxon>Bacillati</taxon>
        <taxon>Bacillota</taxon>
        <taxon>Bacilli</taxon>
        <taxon>Lactobacillales</taxon>
        <taxon>Lactobacillaceae</taxon>
        <taxon>Ligilactobacillus</taxon>
    </lineage>
</organism>
<evidence type="ECO:0000256" key="1">
    <source>
        <dbReference type="SAM" id="Coils"/>
    </source>
</evidence>
<accession>A0A285PJ63</accession>
<keyword evidence="1" id="KW-0175">Coiled coil</keyword>
<name>A0A285PJ63_9LACO</name>